<keyword evidence="4" id="KW-0804">Transcription</keyword>
<dbReference type="GO" id="GO:0005634">
    <property type="term" value="C:nucleus"/>
    <property type="evidence" value="ECO:0007669"/>
    <property type="project" value="UniProtKB-SubCell"/>
</dbReference>
<dbReference type="InterPro" id="IPR036864">
    <property type="entry name" value="Zn2-C6_fun-type_DNA-bd_sf"/>
</dbReference>
<feature type="domain" description="Zn(2)-C6 fungal-type" evidence="7">
    <location>
        <begin position="19"/>
        <end position="47"/>
    </location>
</feature>
<feature type="domain" description="Zn(2)-C6 fungal-type" evidence="7">
    <location>
        <begin position="82"/>
        <end position="112"/>
    </location>
</feature>
<proteinExistence type="predicted"/>
<feature type="compositionally biased region" description="Polar residues" evidence="6">
    <location>
        <begin position="694"/>
        <end position="709"/>
    </location>
</feature>
<protein>
    <recommendedName>
        <fullName evidence="7">Zn(2)-C6 fungal-type domain-containing protein</fullName>
    </recommendedName>
</protein>
<feature type="region of interest" description="Disordered" evidence="6">
    <location>
        <begin position="681"/>
        <end position="713"/>
    </location>
</feature>
<evidence type="ECO:0000256" key="1">
    <source>
        <dbReference type="ARBA" id="ARBA00004123"/>
    </source>
</evidence>
<name>A0A9P4UYZ6_9PLEO</name>
<gene>
    <name evidence="8" type="ORF">EJ04DRAFT_512978</name>
</gene>
<dbReference type="InterPro" id="IPR007219">
    <property type="entry name" value="XnlR_reg_dom"/>
</dbReference>
<dbReference type="Gene3D" id="4.10.240.10">
    <property type="entry name" value="Zn(2)-C6 fungal-type DNA-binding domain"/>
    <property type="match status" value="2"/>
</dbReference>
<dbReference type="InterPro" id="IPR050815">
    <property type="entry name" value="TF_fung"/>
</dbReference>
<dbReference type="PROSITE" id="PS00463">
    <property type="entry name" value="ZN2_CY6_FUNGAL_1"/>
    <property type="match status" value="2"/>
</dbReference>
<dbReference type="GO" id="GO:0003677">
    <property type="term" value="F:DNA binding"/>
    <property type="evidence" value="ECO:0007669"/>
    <property type="project" value="InterPro"/>
</dbReference>
<dbReference type="PANTHER" id="PTHR47338:SF7">
    <property type="entry name" value="ZN(II)2CYS6 TRANSCRIPTION FACTOR (EUROFUNG)"/>
    <property type="match status" value="1"/>
</dbReference>
<dbReference type="OrthoDB" id="103349at2759"/>
<dbReference type="PROSITE" id="PS50048">
    <property type="entry name" value="ZN2_CY6_FUNGAL_2"/>
    <property type="match status" value="2"/>
</dbReference>
<evidence type="ECO:0000313" key="9">
    <source>
        <dbReference type="Proteomes" id="UP000799444"/>
    </source>
</evidence>
<accession>A0A9P4UYZ6</accession>
<dbReference type="Pfam" id="PF00172">
    <property type="entry name" value="Zn_clus"/>
    <property type="match status" value="2"/>
</dbReference>
<reference evidence="8" key="1">
    <citation type="journal article" date="2020" name="Stud. Mycol.">
        <title>101 Dothideomycetes genomes: a test case for predicting lifestyles and emergence of pathogens.</title>
        <authorList>
            <person name="Haridas S."/>
            <person name="Albert R."/>
            <person name="Binder M."/>
            <person name="Bloem J."/>
            <person name="Labutti K."/>
            <person name="Salamov A."/>
            <person name="Andreopoulos B."/>
            <person name="Baker S."/>
            <person name="Barry K."/>
            <person name="Bills G."/>
            <person name="Bluhm B."/>
            <person name="Cannon C."/>
            <person name="Castanera R."/>
            <person name="Culley D."/>
            <person name="Daum C."/>
            <person name="Ezra D."/>
            <person name="Gonzalez J."/>
            <person name="Henrissat B."/>
            <person name="Kuo A."/>
            <person name="Liang C."/>
            <person name="Lipzen A."/>
            <person name="Lutzoni F."/>
            <person name="Magnuson J."/>
            <person name="Mondo S."/>
            <person name="Nolan M."/>
            <person name="Ohm R."/>
            <person name="Pangilinan J."/>
            <person name="Park H.-J."/>
            <person name="Ramirez L."/>
            <person name="Alfaro M."/>
            <person name="Sun H."/>
            <person name="Tritt A."/>
            <person name="Yoshinaga Y."/>
            <person name="Zwiers L.-H."/>
            <person name="Turgeon B."/>
            <person name="Goodwin S."/>
            <person name="Spatafora J."/>
            <person name="Crous P."/>
            <person name="Grigoriev I."/>
        </authorList>
    </citation>
    <scope>NUCLEOTIDE SEQUENCE</scope>
    <source>
        <strain evidence="8">CBS 125425</strain>
    </source>
</reference>
<evidence type="ECO:0000256" key="2">
    <source>
        <dbReference type="ARBA" id="ARBA00022723"/>
    </source>
</evidence>
<dbReference type="SMART" id="SM00066">
    <property type="entry name" value="GAL4"/>
    <property type="match status" value="2"/>
</dbReference>
<dbReference type="SUPFAM" id="SSF57701">
    <property type="entry name" value="Zn2/Cys6 DNA-binding domain"/>
    <property type="match status" value="2"/>
</dbReference>
<comment type="subcellular location">
    <subcellularLocation>
        <location evidence="1">Nucleus</location>
    </subcellularLocation>
</comment>
<evidence type="ECO:0000256" key="4">
    <source>
        <dbReference type="ARBA" id="ARBA00023163"/>
    </source>
</evidence>
<keyword evidence="2" id="KW-0479">Metal-binding</keyword>
<comment type="caution">
    <text evidence="8">The sequence shown here is derived from an EMBL/GenBank/DDBJ whole genome shotgun (WGS) entry which is preliminary data.</text>
</comment>
<evidence type="ECO:0000259" key="7">
    <source>
        <dbReference type="PROSITE" id="PS50048"/>
    </source>
</evidence>
<sequence>MDSVQSSNLSSRNRRALNACGTCRARKVKCDERPGRCTNCERLQIVCIPPINAGTPRVAAAGALVTGSSTNSKRRRTRTFRSCTACRDSKLKCNGERPSCGRCQRKSTSCVYDTEREPVWVQNIAPTNIGIVARDGPEYPEKRDQGLLHLEPSSDSTNPSSLEWLTSELLPSQSRLHALLEAYFNNVHPIRAFAFIHKPTFLRMLDEQVMTGTSEQALLFVMCALGARFYALEYNEFASPLTKDFVQYAGRHWAKAAERILLSDYSTISVNRLKAFVLLHDFEARVGNYAQSFILTGIITRLSHALQINIERSTNIMCRDEINTTSEITLREMNRRLMWACYMVDVWAGGGVDQLTLINEDDIKIQLPCNERKFIFQIPCITERLCSGTILDFIPVEDIPENPLENLGMSAFYVRIINIWQHVLRYVKHLDEMREPWLPNSEFTQLMGDINHWKATLPPFLEFSPDNIYIRKDSSQLGGLFLIHCLYHHAICDLNRISLPDLFKIREPFSFPKEQRKFVAQLQGVCFEQARHIAKLFSTVMRHGVKHFADPILPSYAYNSNRIMLFYIARILDLTELNALPLVNETIALVKSNNKALCAMSLMYPLAESLFIISERWVTKLQTSFTRRIEPDPANTPGEAQQLEVGAISSSAFPSVSGQELNHLSRFRVVRNSLELESGSHAFPFSPDTDRQSEVTQTQPETMRTNNMSYEVPSPNLPVNAGDSVAETLQPYTLDLNDLQEFFEWDLTENMPETFGFDGMGPMGGFGSL</sequence>
<evidence type="ECO:0000256" key="6">
    <source>
        <dbReference type="SAM" id="MobiDB-lite"/>
    </source>
</evidence>
<dbReference type="AlphaFoldDB" id="A0A9P4UYZ6"/>
<keyword evidence="3" id="KW-0805">Transcription regulation</keyword>
<dbReference type="Proteomes" id="UP000799444">
    <property type="component" value="Unassembled WGS sequence"/>
</dbReference>
<dbReference type="GO" id="GO:0006351">
    <property type="term" value="P:DNA-templated transcription"/>
    <property type="evidence" value="ECO:0007669"/>
    <property type="project" value="InterPro"/>
</dbReference>
<dbReference type="CDD" id="cd12148">
    <property type="entry name" value="fungal_TF_MHR"/>
    <property type="match status" value="1"/>
</dbReference>
<dbReference type="InterPro" id="IPR001138">
    <property type="entry name" value="Zn2Cys6_DnaBD"/>
</dbReference>
<dbReference type="CDD" id="cd00067">
    <property type="entry name" value="GAL4"/>
    <property type="match status" value="2"/>
</dbReference>
<evidence type="ECO:0000256" key="3">
    <source>
        <dbReference type="ARBA" id="ARBA00023015"/>
    </source>
</evidence>
<dbReference type="SMART" id="SM00906">
    <property type="entry name" value="Fungal_trans"/>
    <property type="match status" value="1"/>
</dbReference>
<dbReference type="GO" id="GO:0008270">
    <property type="term" value="F:zinc ion binding"/>
    <property type="evidence" value="ECO:0007669"/>
    <property type="project" value="InterPro"/>
</dbReference>
<keyword evidence="9" id="KW-1185">Reference proteome</keyword>
<dbReference type="EMBL" id="ML996157">
    <property type="protein sequence ID" value="KAF2733707.1"/>
    <property type="molecule type" value="Genomic_DNA"/>
</dbReference>
<dbReference type="GO" id="GO:0000981">
    <property type="term" value="F:DNA-binding transcription factor activity, RNA polymerase II-specific"/>
    <property type="evidence" value="ECO:0007669"/>
    <property type="project" value="InterPro"/>
</dbReference>
<evidence type="ECO:0000256" key="5">
    <source>
        <dbReference type="ARBA" id="ARBA00023242"/>
    </source>
</evidence>
<dbReference type="PRINTS" id="PR00755">
    <property type="entry name" value="AFLATOXINBRP"/>
</dbReference>
<dbReference type="PANTHER" id="PTHR47338">
    <property type="entry name" value="ZN(II)2CYS6 TRANSCRIPTION FACTOR (EUROFUNG)-RELATED"/>
    <property type="match status" value="1"/>
</dbReference>
<keyword evidence="5" id="KW-0539">Nucleus</keyword>
<dbReference type="Pfam" id="PF04082">
    <property type="entry name" value="Fungal_trans"/>
    <property type="match status" value="1"/>
</dbReference>
<evidence type="ECO:0000313" key="8">
    <source>
        <dbReference type="EMBL" id="KAF2733707.1"/>
    </source>
</evidence>
<organism evidence="8 9">
    <name type="scientific">Polyplosphaeria fusca</name>
    <dbReference type="NCBI Taxonomy" id="682080"/>
    <lineage>
        <taxon>Eukaryota</taxon>
        <taxon>Fungi</taxon>
        <taxon>Dikarya</taxon>
        <taxon>Ascomycota</taxon>
        <taxon>Pezizomycotina</taxon>
        <taxon>Dothideomycetes</taxon>
        <taxon>Pleosporomycetidae</taxon>
        <taxon>Pleosporales</taxon>
        <taxon>Tetraplosphaeriaceae</taxon>
        <taxon>Polyplosphaeria</taxon>
    </lineage>
</organism>